<keyword evidence="3" id="KW-1185">Reference proteome</keyword>
<feature type="region of interest" description="Disordered" evidence="1">
    <location>
        <begin position="15"/>
        <end position="92"/>
    </location>
</feature>
<evidence type="ECO:0000313" key="2">
    <source>
        <dbReference type="EMBL" id="GGV04113.1"/>
    </source>
</evidence>
<dbReference type="Proteomes" id="UP000618795">
    <property type="component" value="Unassembled WGS sequence"/>
</dbReference>
<evidence type="ECO:0000313" key="3">
    <source>
        <dbReference type="Proteomes" id="UP000618795"/>
    </source>
</evidence>
<organism evidence="2 3">
    <name type="scientific">Streptomyces filipinensis</name>
    <dbReference type="NCBI Taxonomy" id="66887"/>
    <lineage>
        <taxon>Bacteria</taxon>
        <taxon>Bacillati</taxon>
        <taxon>Actinomycetota</taxon>
        <taxon>Actinomycetes</taxon>
        <taxon>Kitasatosporales</taxon>
        <taxon>Streptomycetaceae</taxon>
        <taxon>Streptomyces</taxon>
    </lineage>
</organism>
<dbReference type="EMBL" id="BMTD01000010">
    <property type="protein sequence ID" value="GGV04113.1"/>
    <property type="molecule type" value="Genomic_DNA"/>
</dbReference>
<name>A0A918IE72_9ACTN</name>
<accession>A0A918IE72</accession>
<dbReference type="AlphaFoldDB" id="A0A918IE72"/>
<comment type="caution">
    <text evidence="2">The sequence shown here is derived from an EMBL/GenBank/DDBJ whole genome shotgun (WGS) entry which is preliminary data.</text>
</comment>
<proteinExistence type="predicted"/>
<reference evidence="2" key="1">
    <citation type="journal article" date="2014" name="Int. J. Syst. Evol. Microbiol.">
        <title>Complete genome sequence of Corynebacterium casei LMG S-19264T (=DSM 44701T), isolated from a smear-ripened cheese.</title>
        <authorList>
            <consortium name="US DOE Joint Genome Institute (JGI-PGF)"/>
            <person name="Walter F."/>
            <person name="Albersmeier A."/>
            <person name="Kalinowski J."/>
            <person name="Ruckert C."/>
        </authorList>
    </citation>
    <scope>NUCLEOTIDE SEQUENCE</scope>
    <source>
        <strain evidence="2">JCM 4369</strain>
    </source>
</reference>
<gene>
    <name evidence="2" type="ORF">GCM10010260_46380</name>
</gene>
<evidence type="ECO:0000256" key="1">
    <source>
        <dbReference type="SAM" id="MobiDB-lite"/>
    </source>
</evidence>
<reference evidence="2" key="2">
    <citation type="submission" date="2020-09" db="EMBL/GenBank/DDBJ databases">
        <authorList>
            <person name="Sun Q."/>
            <person name="Ohkuma M."/>
        </authorList>
    </citation>
    <scope>NUCLEOTIDE SEQUENCE</scope>
    <source>
        <strain evidence="2">JCM 4369</strain>
    </source>
</reference>
<protein>
    <submittedName>
        <fullName evidence="2">Uncharacterized protein</fullName>
    </submittedName>
</protein>
<sequence length="92" mass="9510">MTPLCAVLFDRDGTPVADASCTADPASVRLPPPDCPGAAPTRPRTAGPGTNAGSRSAAGRPRFTRTAVCRPNRPKRDTPGPSRCARRGAQAQ</sequence>